<keyword evidence="3" id="KW-1185">Reference proteome</keyword>
<organism evidence="2 3">
    <name type="scientific">Stylosanthes scabra</name>
    <dbReference type="NCBI Taxonomy" id="79078"/>
    <lineage>
        <taxon>Eukaryota</taxon>
        <taxon>Viridiplantae</taxon>
        <taxon>Streptophyta</taxon>
        <taxon>Embryophyta</taxon>
        <taxon>Tracheophyta</taxon>
        <taxon>Spermatophyta</taxon>
        <taxon>Magnoliopsida</taxon>
        <taxon>eudicotyledons</taxon>
        <taxon>Gunneridae</taxon>
        <taxon>Pentapetalae</taxon>
        <taxon>rosids</taxon>
        <taxon>fabids</taxon>
        <taxon>Fabales</taxon>
        <taxon>Fabaceae</taxon>
        <taxon>Papilionoideae</taxon>
        <taxon>50 kb inversion clade</taxon>
        <taxon>dalbergioids sensu lato</taxon>
        <taxon>Dalbergieae</taxon>
        <taxon>Pterocarpus clade</taxon>
        <taxon>Stylosanthes</taxon>
    </lineage>
</organism>
<sequence>MEPSMRQFSYFAVSKGFRPGVYSSFEEGNQQIINFPEPEYQGFNSLLLTNNAFKERMLCIQCDKDAIAEQLEAMGISNPSPPTTPRTFPAGEGRLSPLVGGITWLPADVSASYPFALNNSMEKWLKRVCSKSSIPPACFFYEEVFVAEGGPPLYRFNVCLPGNPVERGLRAKGRFSPIEEDAKDDEAFCMLGFLLQKTEREIRDFNFPHAKRLEVENYDLRQQIQALEARIGQLESGSEDSLHFAASP</sequence>
<evidence type="ECO:0000259" key="1">
    <source>
        <dbReference type="Pfam" id="PF01693"/>
    </source>
</evidence>
<reference evidence="2 3" key="1">
    <citation type="journal article" date="2023" name="Plants (Basel)">
        <title>Bridging the Gap: Combining Genomics and Transcriptomics Approaches to Understand Stylosanthes scabra, an Orphan Legume from the Brazilian Caatinga.</title>
        <authorList>
            <person name="Ferreira-Neto J.R.C."/>
            <person name="da Silva M.D."/>
            <person name="Binneck E."/>
            <person name="de Melo N.F."/>
            <person name="da Silva R.H."/>
            <person name="de Melo A.L.T.M."/>
            <person name="Pandolfi V."/>
            <person name="Bustamante F.O."/>
            <person name="Brasileiro-Vidal A.C."/>
            <person name="Benko-Iseppon A.M."/>
        </authorList>
    </citation>
    <scope>NUCLEOTIDE SEQUENCE [LARGE SCALE GENOMIC DNA]</scope>
    <source>
        <tissue evidence="2">Leaves</tissue>
    </source>
</reference>
<name>A0ABU6QLP0_9FABA</name>
<dbReference type="Gene3D" id="3.40.970.10">
    <property type="entry name" value="Ribonuclease H1, N-terminal domain"/>
    <property type="match status" value="1"/>
</dbReference>
<proteinExistence type="predicted"/>
<protein>
    <recommendedName>
        <fullName evidence="1">Ribonuclease H1 N-terminal domain-containing protein</fullName>
    </recommendedName>
</protein>
<dbReference type="SUPFAM" id="SSF55658">
    <property type="entry name" value="L9 N-domain-like"/>
    <property type="match status" value="1"/>
</dbReference>
<dbReference type="EMBL" id="JASCZI010000642">
    <property type="protein sequence ID" value="MED6112795.1"/>
    <property type="molecule type" value="Genomic_DNA"/>
</dbReference>
<dbReference type="Proteomes" id="UP001341840">
    <property type="component" value="Unassembled WGS sequence"/>
</dbReference>
<dbReference type="InterPro" id="IPR037056">
    <property type="entry name" value="RNase_H1_N_sf"/>
</dbReference>
<comment type="caution">
    <text evidence="2">The sequence shown here is derived from an EMBL/GenBank/DDBJ whole genome shotgun (WGS) entry which is preliminary data.</text>
</comment>
<accession>A0ABU6QLP0</accession>
<evidence type="ECO:0000313" key="2">
    <source>
        <dbReference type="EMBL" id="MED6112795.1"/>
    </source>
</evidence>
<evidence type="ECO:0000313" key="3">
    <source>
        <dbReference type="Proteomes" id="UP001341840"/>
    </source>
</evidence>
<dbReference type="InterPro" id="IPR009027">
    <property type="entry name" value="Ribosomal_bL9/RNase_H1_N"/>
</dbReference>
<dbReference type="InterPro" id="IPR011320">
    <property type="entry name" value="RNase_H1_N"/>
</dbReference>
<dbReference type="Pfam" id="PF01693">
    <property type="entry name" value="Cauli_VI"/>
    <property type="match status" value="1"/>
</dbReference>
<feature type="domain" description="Ribonuclease H1 N-terminal" evidence="1">
    <location>
        <begin position="10"/>
        <end position="46"/>
    </location>
</feature>
<gene>
    <name evidence="2" type="ORF">PIB30_064984</name>
</gene>